<dbReference type="GO" id="GO:0005112">
    <property type="term" value="F:Notch binding"/>
    <property type="evidence" value="ECO:0007669"/>
    <property type="project" value="TreeGrafter"/>
</dbReference>
<evidence type="ECO:0000256" key="3">
    <source>
        <dbReference type="ARBA" id="ARBA00005680"/>
    </source>
</evidence>
<dbReference type="InterPro" id="IPR001173">
    <property type="entry name" value="Glyco_trans_2-like"/>
</dbReference>
<evidence type="ECO:0000256" key="10">
    <source>
        <dbReference type="ARBA" id="ARBA00023157"/>
    </source>
</evidence>
<keyword evidence="13 15" id="KW-0808">Transferase</keyword>
<evidence type="ECO:0000259" key="14">
    <source>
        <dbReference type="SMART" id="SM00458"/>
    </source>
</evidence>
<dbReference type="InterPro" id="IPR045885">
    <property type="entry name" value="GalNAc-T"/>
</dbReference>
<evidence type="ECO:0000256" key="12">
    <source>
        <dbReference type="ARBA" id="ARBA00023211"/>
    </source>
</evidence>
<dbReference type="GO" id="GO:0006493">
    <property type="term" value="P:protein O-linked glycosylation"/>
    <property type="evidence" value="ECO:0007669"/>
    <property type="project" value="TreeGrafter"/>
</dbReference>
<comment type="similarity">
    <text evidence="3 13">Belongs to the glycosyltransferase 2 family. GalNAc-T subfamily.</text>
</comment>
<keyword evidence="10 13" id="KW-1015">Disulfide bond</keyword>
<dbReference type="Proteomes" id="UP000027135">
    <property type="component" value="Unassembled WGS sequence"/>
</dbReference>
<evidence type="ECO:0000256" key="8">
    <source>
        <dbReference type="ARBA" id="ARBA00023034"/>
    </source>
</evidence>
<dbReference type="InterPro" id="IPR035992">
    <property type="entry name" value="Ricin_B-like_lectins"/>
</dbReference>
<keyword evidence="6" id="KW-0735">Signal-anchor</keyword>
<keyword evidence="13" id="KW-0328">Glycosyltransferase</keyword>
<feature type="domain" description="Ricin B lectin" evidence="14">
    <location>
        <begin position="537"/>
        <end position="659"/>
    </location>
</feature>
<dbReference type="FunCoup" id="A0A067RKU5">
    <property type="interactions" value="285"/>
</dbReference>
<dbReference type="Gene3D" id="2.80.10.50">
    <property type="match status" value="1"/>
</dbReference>
<evidence type="ECO:0000256" key="11">
    <source>
        <dbReference type="ARBA" id="ARBA00023180"/>
    </source>
</evidence>
<dbReference type="PANTHER" id="PTHR11675">
    <property type="entry name" value="N-ACETYLGALACTOSAMINYLTRANSFERASE"/>
    <property type="match status" value="1"/>
</dbReference>
<dbReference type="GO" id="GO:0030246">
    <property type="term" value="F:carbohydrate binding"/>
    <property type="evidence" value="ECO:0007669"/>
    <property type="project" value="UniProtKB-KW"/>
</dbReference>
<evidence type="ECO:0000313" key="16">
    <source>
        <dbReference type="Proteomes" id="UP000027135"/>
    </source>
</evidence>
<dbReference type="FunFam" id="3.90.550.10:FF:000053">
    <property type="entry name" value="Polypeptide N-acetylgalactosaminyltransferase"/>
    <property type="match status" value="1"/>
</dbReference>
<dbReference type="CDD" id="cd23440">
    <property type="entry name" value="beta-trefoil_Ricin_GALNT11"/>
    <property type="match status" value="1"/>
</dbReference>
<organism evidence="15 16">
    <name type="scientific">Zootermopsis nevadensis</name>
    <name type="common">Dampwood termite</name>
    <dbReference type="NCBI Taxonomy" id="136037"/>
    <lineage>
        <taxon>Eukaryota</taxon>
        <taxon>Metazoa</taxon>
        <taxon>Ecdysozoa</taxon>
        <taxon>Arthropoda</taxon>
        <taxon>Hexapoda</taxon>
        <taxon>Insecta</taxon>
        <taxon>Pterygota</taxon>
        <taxon>Neoptera</taxon>
        <taxon>Polyneoptera</taxon>
        <taxon>Dictyoptera</taxon>
        <taxon>Blattodea</taxon>
        <taxon>Blattoidea</taxon>
        <taxon>Termitoidae</taxon>
        <taxon>Termopsidae</taxon>
        <taxon>Zootermopsis</taxon>
    </lineage>
</organism>
<dbReference type="GO" id="GO:0008593">
    <property type="term" value="P:regulation of Notch signaling pathway"/>
    <property type="evidence" value="ECO:0007669"/>
    <property type="project" value="TreeGrafter"/>
</dbReference>
<evidence type="ECO:0000313" key="15">
    <source>
        <dbReference type="EMBL" id="KDR24491.1"/>
    </source>
</evidence>
<dbReference type="UniPathway" id="UPA00378"/>
<evidence type="ECO:0000256" key="9">
    <source>
        <dbReference type="ARBA" id="ARBA00023136"/>
    </source>
</evidence>
<keyword evidence="9 13" id="KW-0472">Membrane</keyword>
<keyword evidence="11" id="KW-0325">Glycoprotein</keyword>
<evidence type="ECO:0000256" key="2">
    <source>
        <dbReference type="ARBA" id="ARBA00004323"/>
    </source>
</evidence>
<keyword evidence="7 13" id="KW-1133">Transmembrane helix</keyword>
<evidence type="ECO:0000256" key="13">
    <source>
        <dbReference type="RuleBase" id="RU361242"/>
    </source>
</evidence>
<feature type="transmembrane region" description="Helical" evidence="13">
    <location>
        <begin position="12"/>
        <end position="30"/>
    </location>
</feature>
<comment type="cofactor">
    <cofactor evidence="1 13">
        <name>Mn(2+)</name>
        <dbReference type="ChEBI" id="CHEBI:29035"/>
    </cofactor>
</comment>
<dbReference type="SUPFAM" id="SSF53448">
    <property type="entry name" value="Nucleotide-diphospho-sugar transferases"/>
    <property type="match status" value="1"/>
</dbReference>
<dbReference type="eggNOG" id="KOG3736">
    <property type="taxonomic scope" value="Eukaryota"/>
</dbReference>
<dbReference type="InterPro" id="IPR029044">
    <property type="entry name" value="Nucleotide-diphossugar_trans"/>
</dbReference>
<dbReference type="EC" id="2.4.1.-" evidence="13"/>
<keyword evidence="4 13" id="KW-0812">Transmembrane</keyword>
<dbReference type="InterPro" id="IPR000772">
    <property type="entry name" value="Ricin_B_lectin"/>
</dbReference>
<evidence type="ECO:0000256" key="7">
    <source>
        <dbReference type="ARBA" id="ARBA00022989"/>
    </source>
</evidence>
<dbReference type="Pfam" id="PF00535">
    <property type="entry name" value="Glycos_transf_2"/>
    <property type="match status" value="1"/>
</dbReference>
<proteinExistence type="inferred from homology"/>
<dbReference type="AlphaFoldDB" id="A0A067RKU5"/>
<evidence type="ECO:0000256" key="5">
    <source>
        <dbReference type="ARBA" id="ARBA00022734"/>
    </source>
</evidence>
<keyword evidence="16" id="KW-1185">Reference proteome</keyword>
<evidence type="ECO:0000256" key="4">
    <source>
        <dbReference type="ARBA" id="ARBA00022692"/>
    </source>
</evidence>
<dbReference type="GO" id="GO:0000139">
    <property type="term" value="C:Golgi membrane"/>
    <property type="evidence" value="ECO:0007669"/>
    <property type="project" value="UniProtKB-SubCell"/>
</dbReference>
<reference evidence="15 16" key="1">
    <citation type="journal article" date="2014" name="Nat. Commun.">
        <title>Molecular traces of alternative social organization in a termite genome.</title>
        <authorList>
            <person name="Terrapon N."/>
            <person name="Li C."/>
            <person name="Robertson H.M."/>
            <person name="Ji L."/>
            <person name="Meng X."/>
            <person name="Booth W."/>
            <person name="Chen Z."/>
            <person name="Childers C.P."/>
            <person name="Glastad K.M."/>
            <person name="Gokhale K."/>
            <person name="Gowin J."/>
            <person name="Gronenberg W."/>
            <person name="Hermansen R.A."/>
            <person name="Hu H."/>
            <person name="Hunt B.G."/>
            <person name="Huylmans A.K."/>
            <person name="Khalil S.M."/>
            <person name="Mitchell R.D."/>
            <person name="Munoz-Torres M.C."/>
            <person name="Mustard J.A."/>
            <person name="Pan H."/>
            <person name="Reese J.T."/>
            <person name="Scharf M.E."/>
            <person name="Sun F."/>
            <person name="Vogel H."/>
            <person name="Xiao J."/>
            <person name="Yang W."/>
            <person name="Yang Z."/>
            <person name="Yang Z."/>
            <person name="Zhou J."/>
            <person name="Zhu J."/>
            <person name="Brent C.S."/>
            <person name="Elsik C.G."/>
            <person name="Goodisman M.A."/>
            <person name="Liberles D.A."/>
            <person name="Roe R.M."/>
            <person name="Vargo E.L."/>
            <person name="Vilcinskas A."/>
            <person name="Wang J."/>
            <person name="Bornberg-Bauer E."/>
            <person name="Korb J."/>
            <person name="Zhang G."/>
            <person name="Liebig J."/>
        </authorList>
    </citation>
    <scope>NUCLEOTIDE SEQUENCE [LARGE SCALE GENOMIC DNA]</scope>
    <source>
        <tissue evidence="15">Whole organism</tissue>
    </source>
</reference>
<name>A0A067RKU5_ZOONE</name>
<dbReference type="EMBL" id="KK852409">
    <property type="protein sequence ID" value="KDR24491.1"/>
    <property type="molecule type" value="Genomic_DNA"/>
</dbReference>
<dbReference type="SUPFAM" id="SSF50370">
    <property type="entry name" value="Ricin B-like lectins"/>
    <property type="match status" value="1"/>
</dbReference>
<comment type="subcellular location">
    <subcellularLocation>
        <location evidence="2 13">Golgi apparatus membrane</location>
        <topology evidence="2 13">Single-pass type II membrane protein</topology>
    </subcellularLocation>
</comment>
<sequence>MGMAMVTRYNSFLLGIVFASITWAVILYLYSVITQDSSTKLATTSKAPFINVHTPDNSENFIDSDLQNQEAITSDAFFLKSSSSKKYNPKLYNTVINDVIIPLQSRAEGKSAHSLKNAYYWNGYKNSNDLINKLQPKTLKPDINEVGMIKTAEDQVLRSEGYKVHAFNVLVSHKLSYHRDIPDTRHHLCKKQKYPSQLPSASVVICFYNEDYDTLLRTIHSIVDRTPDSLLHEIILVDDNSDIDGLRSSLEAYIAANFTLKVTLHATTRREGLIRARMFGAKKATGLVLVFLDSHIEVNCDWLQPLLARIAASRSTVSVPIIDIINSDTFDYSSSPLVRGGFNWGLHFKWENLPVGTLAIEEDFVKPIRTPTMAGGLFAIDKSYFDEIGEYDSGMNIWGGENLELSFRVWMCGGKLELIPCSRVGHVFRRRRPYGSPMGEDTMTRNSLRVANVWMDEYKDYFLKLRPDARNMPYGDIGERKRLRERLKCHSFKWYLDNVYPELTLPTDNEQRLKKKWEALEPQKYQPWHSRRRNYISQFQLRLSNTSLCLTSEKDVKTKGSLLILKSCMRMKNQIWFETDRSELILATLLCLDASEKFPKLGKCHEMGGDQEWKHKGSNETPVYNMAAGTCLTAQKAVSGEYAAMELCSSSSLNKWDLIAT</sequence>
<dbReference type="Gene3D" id="3.90.550.10">
    <property type="entry name" value="Spore Coat Polysaccharide Biosynthesis Protein SpsA, Chain A"/>
    <property type="match status" value="1"/>
</dbReference>
<dbReference type="InParanoid" id="A0A067RKU5"/>
<dbReference type="Pfam" id="PF00652">
    <property type="entry name" value="Ricin_B_lectin"/>
    <property type="match status" value="1"/>
</dbReference>
<dbReference type="GO" id="GO:0004653">
    <property type="term" value="F:polypeptide N-acetylgalactosaminyltransferase activity"/>
    <property type="evidence" value="ECO:0007669"/>
    <property type="project" value="TreeGrafter"/>
</dbReference>
<accession>A0A067RKU5</accession>
<keyword evidence="8 13" id="KW-0333">Golgi apparatus</keyword>
<evidence type="ECO:0000256" key="1">
    <source>
        <dbReference type="ARBA" id="ARBA00001936"/>
    </source>
</evidence>
<keyword evidence="5 13" id="KW-0430">Lectin</keyword>
<dbReference type="SMART" id="SM00458">
    <property type="entry name" value="RICIN"/>
    <property type="match status" value="1"/>
</dbReference>
<dbReference type="PANTHER" id="PTHR11675:SF63">
    <property type="entry name" value="POLYPEPTIDE N-ACETYLGALACTOSAMINYLTRANSFERASE"/>
    <property type="match status" value="1"/>
</dbReference>
<dbReference type="CDD" id="cd02510">
    <property type="entry name" value="pp-GalNAc-T"/>
    <property type="match status" value="1"/>
</dbReference>
<comment type="pathway">
    <text evidence="13">Protein modification; protein glycosylation.</text>
</comment>
<gene>
    <name evidence="15" type="ORF">L798_02902</name>
</gene>
<protein>
    <recommendedName>
        <fullName evidence="13">Polypeptide N-acetylgalactosaminyltransferase</fullName>
        <ecNumber evidence="13">2.4.1.-</ecNumber>
    </recommendedName>
    <alternativeName>
        <fullName evidence="13">Protein-UDP acetylgalactosaminyltransferase</fullName>
    </alternativeName>
</protein>
<evidence type="ECO:0000256" key="6">
    <source>
        <dbReference type="ARBA" id="ARBA00022968"/>
    </source>
</evidence>
<dbReference type="PROSITE" id="PS50231">
    <property type="entry name" value="RICIN_B_LECTIN"/>
    <property type="match status" value="1"/>
</dbReference>
<dbReference type="OMA" id="PVFQPWH"/>
<keyword evidence="12 13" id="KW-0464">Manganese</keyword>